<dbReference type="GO" id="GO:0008757">
    <property type="term" value="F:S-adenosylmethionine-dependent methyltransferase activity"/>
    <property type="evidence" value="ECO:0007669"/>
    <property type="project" value="InterPro"/>
</dbReference>
<dbReference type="GO" id="GO:0102130">
    <property type="term" value="F:malonyl-CoA methyltransferase activity"/>
    <property type="evidence" value="ECO:0007669"/>
    <property type="project" value="UniProtKB-EC"/>
</dbReference>
<dbReference type="HAMAP" id="MF_00835">
    <property type="entry name" value="BioC"/>
    <property type="match status" value="1"/>
</dbReference>
<dbReference type="EMBL" id="JAEPBG010000003">
    <property type="protein sequence ID" value="MBK4734733.1"/>
    <property type="molecule type" value="Genomic_DNA"/>
</dbReference>
<dbReference type="Gene3D" id="3.40.50.150">
    <property type="entry name" value="Vaccinia Virus protein VP39"/>
    <property type="match status" value="1"/>
</dbReference>
<dbReference type="GO" id="GO:0010340">
    <property type="term" value="F:carboxyl-O-methyltransferase activity"/>
    <property type="evidence" value="ECO:0007669"/>
    <property type="project" value="UniProtKB-UniRule"/>
</dbReference>
<evidence type="ECO:0000256" key="3">
    <source>
        <dbReference type="ARBA" id="ARBA00012327"/>
    </source>
</evidence>
<comment type="caution">
    <text evidence="10">The sequence shown here is derived from an EMBL/GenBank/DDBJ whole genome shotgun (WGS) entry which is preliminary data.</text>
</comment>
<accession>A0A934ST35</accession>
<keyword evidence="7 8" id="KW-0093">Biotin biosynthesis</keyword>
<dbReference type="GO" id="GO:0032259">
    <property type="term" value="P:methylation"/>
    <property type="evidence" value="ECO:0007669"/>
    <property type="project" value="UniProtKB-KW"/>
</dbReference>
<organism evidence="10 11">
    <name type="scientific">Noviherbaspirillum pedocola</name>
    <dbReference type="NCBI Taxonomy" id="2801341"/>
    <lineage>
        <taxon>Bacteria</taxon>
        <taxon>Pseudomonadati</taxon>
        <taxon>Pseudomonadota</taxon>
        <taxon>Betaproteobacteria</taxon>
        <taxon>Burkholderiales</taxon>
        <taxon>Oxalobacteraceae</taxon>
        <taxon>Noviherbaspirillum</taxon>
    </lineage>
</organism>
<evidence type="ECO:0000259" key="9">
    <source>
        <dbReference type="Pfam" id="PF08241"/>
    </source>
</evidence>
<comment type="catalytic activity">
    <reaction evidence="1 8">
        <text>malonyl-[ACP] + S-adenosyl-L-methionine = malonyl-[ACP] methyl ester + S-adenosyl-L-homocysteine</text>
        <dbReference type="Rhea" id="RHEA:17105"/>
        <dbReference type="Rhea" id="RHEA-COMP:9623"/>
        <dbReference type="Rhea" id="RHEA-COMP:9954"/>
        <dbReference type="ChEBI" id="CHEBI:57856"/>
        <dbReference type="ChEBI" id="CHEBI:59789"/>
        <dbReference type="ChEBI" id="CHEBI:78449"/>
        <dbReference type="ChEBI" id="CHEBI:78845"/>
        <dbReference type="EC" id="2.1.1.197"/>
    </reaction>
</comment>
<protein>
    <recommendedName>
        <fullName evidence="3 8">Malonyl-[acyl-carrier protein] O-methyltransferase</fullName>
        <shortName evidence="8">Malonyl-ACP O-methyltransferase</shortName>
        <ecNumber evidence="3 8">2.1.1.197</ecNumber>
    </recommendedName>
    <alternativeName>
        <fullName evidence="8">Biotin synthesis protein BioC</fullName>
    </alternativeName>
</protein>
<evidence type="ECO:0000313" key="10">
    <source>
        <dbReference type="EMBL" id="MBK4734733.1"/>
    </source>
</evidence>
<comment type="function">
    <text evidence="8">Converts the free carboxyl group of a malonyl-thioester to its methyl ester by transfer of a methyl group from S-adenosyl-L-methionine (SAM). It allows to synthesize pimeloyl-ACP via the fatty acid synthetic pathway.</text>
</comment>
<gene>
    <name evidence="8" type="primary">bioC</name>
    <name evidence="10" type="ORF">JJB74_08970</name>
</gene>
<dbReference type="Proteomes" id="UP000622890">
    <property type="component" value="Unassembled WGS sequence"/>
</dbReference>
<dbReference type="InterPro" id="IPR029063">
    <property type="entry name" value="SAM-dependent_MTases_sf"/>
</dbReference>
<dbReference type="InterPro" id="IPR050602">
    <property type="entry name" value="Malonyl-ACP_OMT"/>
</dbReference>
<dbReference type="InterPro" id="IPR011814">
    <property type="entry name" value="BioC"/>
</dbReference>
<dbReference type="GO" id="GO:0009102">
    <property type="term" value="P:biotin biosynthetic process"/>
    <property type="evidence" value="ECO:0007669"/>
    <property type="project" value="UniProtKB-UniRule"/>
</dbReference>
<dbReference type="PANTHER" id="PTHR13090">
    <property type="entry name" value="ARGININE-HYDROXYLASE NDUFAF5, MITOCHONDRIAL"/>
    <property type="match status" value="1"/>
</dbReference>
<proteinExistence type="inferred from homology"/>
<keyword evidence="11" id="KW-1185">Reference proteome</keyword>
<dbReference type="CDD" id="cd02440">
    <property type="entry name" value="AdoMet_MTases"/>
    <property type="match status" value="1"/>
</dbReference>
<dbReference type="InterPro" id="IPR013216">
    <property type="entry name" value="Methyltransf_11"/>
</dbReference>
<name>A0A934ST35_9BURK</name>
<dbReference type="PANTHER" id="PTHR13090:SF1">
    <property type="entry name" value="ARGININE-HYDROXYLASE NDUFAF5, MITOCHONDRIAL"/>
    <property type="match status" value="1"/>
</dbReference>
<comment type="similarity">
    <text evidence="8">Belongs to the methyltransferase superfamily.</text>
</comment>
<evidence type="ECO:0000256" key="8">
    <source>
        <dbReference type="HAMAP-Rule" id="MF_00835"/>
    </source>
</evidence>
<dbReference type="Pfam" id="PF08241">
    <property type="entry name" value="Methyltransf_11"/>
    <property type="match status" value="1"/>
</dbReference>
<evidence type="ECO:0000256" key="1">
    <source>
        <dbReference type="ARBA" id="ARBA00000852"/>
    </source>
</evidence>
<evidence type="ECO:0000256" key="4">
    <source>
        <dbReference type="ARBA" id="ARBA00022603"/>
    </source>
</evidence>
<sequence>MDAGKRVNCADYLIAPHRFVSQAPSPAERASAPIDLRRVRRLFSDPARVAESGFLRREVAGRMFERLELIRTAPALVLDAGCGEGADLPLLRQRFGEARLLGLDASAAMLGAARASQDAALSSVNRLLRRFLPRAANAPGVNADLVCGDFANLPLAAVSADLIWSNLALHWHPQPHQVFQEWRRVLRVDGLLMFSCFGPDTFRELREAWAGIDGAPHTLPFVDMHDFGDMLVDAGFATPVMDMETITVTYADADRLLADVRAWGGNPLATRSRGLLGRAAHARLRAALDAGRRPDGKLPLTFEIVYGHAFRPVPKTTAAGESIIRFDRPKK</sequence>
<keyword evidence="4 8" id="KW-0489">Methyltransferase</keyword>
<evidence type="ECO:0000256" key="6">
    <source>
        <dbReference type="ARBA" id="ARBA00022691"/>
    </source>
</evidence>
<reference evidence="10" key="1">
    <citation type="submission" date="2021-01" db="EMBL/GenBank/DDBJ databases">
        <title>Genome sequence of strain Noviherbaspirillum sp. DKR-6.</title>
        <authorList>
            <person name="Chaudhary D.K."/>
        </authorList>
    </citation>
    <scope>NUCLEOTIDE SEQUENCE</scope>
    <source>
        <strain evidence="10">DKR-6</strain>
    </source>
</reference>
<evidence type="ECO:0000313" key="11">
    <source>
        <dbReference type="Proteomes" id="UP000622890"/>
    </source>
</evidence>
<dbReference type="SUPFAM" id="SSF53335">
    <property type="entry name" value="S-adenosyl-L-methionine-dependent methyltransferases"/>
    <property type="match status" value="1"/>
</dbReference>
<keyword evidence="6 8" id="KW-0949">S-adenosyl-L-methionine</keyword>
<dbReference type="AlphaFoldDB" id="A0A934ST35"/>
<evidence type="ECO:0000256" key="7">
    <source>
        <dbReference type="ARBA" id="ARBA00022756"/>
    </source>
</evidence>
<feature type="domain" description="Methyltransferase type 11" evidence="9">
    <location>
        <begin position="78"/>
        <end position="194"/>
    </location>
</feature>
<evidence type="ECO:0000256" key="5">
    <source>
        <dbReference type="ARBA" id="ARBA00022679"/>
    </source>
</evidence>
<keyword evidence="5 8" id="KW-0808">Transferase</keyword>
<evidence type="ECO:0000256" key="2">
    <source>
        <dbReference type="ARBA" id="ARBA00004746"/>
    </source>
</evidence>
<dbReference type="EC" id="2.1.1.197" evidence="3 8"/>
<comment type="pathway">
    <text evidence="2 8">Cofactor biosynthesis; biotin biosynthesis.</text>
</comment>